<feature type="compositionally biased region" description="Low complexity" evidence="1">
    <location>
        <begin position="263"/>
        <end position="286"/>
    </location>
</feature>
<comment type="caution">
    <text evidence="3">The sequence shown here is derived from an EMBL/GenBank/DDBJ whole genome shotgun (WGS) entry which is preliminary data.</text>
</comment>
<dbReference type="CDD" id="cd00085">
    <property type="entry name" value="HNHc"/>
    <property type="match status" value="1"/>
</dbReference>
<dbReference type="Proteomes" id="UP000523601">
    <property type="component" value="Unassembled WGS sequence"/>
</dbReference>
<proteinExistence type="predicted"/>
<keyword evidence="4" id="KW-1185">Reference proteome</keyword>
<feature type="region of interest" description="Disordered" evidence="1">
    <location>
        <begin position="262"/>
        <end position="296"/>
    </location>
</feature>
<evidence type="ECO:0000313" key="3">
    <source>
        <dbReference type="EMBL" id="NVO29544.1"/>
    </source>
</evidence>
<feature type="domain" description="HNH nuclease" evidence="2">
    <location>
        <begin position="328"/>
        <end position="380"/>
    </location>
</feature>
<dbReference type="InterPro" id="IPR003615">
    <property type="entry name" value="HNH_nuc"/>
</dbReference>
<reference evidence="3 4" key="1">
    <citation type="submission" date="2020-04" db="EMBL/GenBank/DDBJ databases">
        <title>Donghicola sp., a member of the Rhodobacteraceae family isolated from mangrove forest in Thailand.</title>
        <authorList>
            <person name="Charoenyingcharoen P."/>
            <person name="Yukphan P."/>
        </authorList>
    </citation>
    <scope>NUCLEOTIDE SEQUENCE [LARGE SCALE GENOMIC DNA]</scope>
    <source>
        <strain evidence="3 4">C2-DW-16</strain>
    </source>
</reference>
<evidence type="ECO:0000259" key="2">
    <source>
        <dbReference type="Pfam" id="PF13391"/>
    </source>
</evidence>
<accession>A0ABX2PJ86</accession>
<evidence type="ECO:0000313" key="4">
    <source>
        <dbReference type="Proteomes" id="UP000523601"/>
    </source>
</evidence>
<dbReference type="RefSeq" id="WP_176856234.1">
    <property type="nucleotide sequence ID" value="NZ_JABCJD010000022.1"/>
</dbReference>
<sequence length="430" mass="47688">MDWTALESRPGSFSKNFGWGAAPGLALLHDVINAIFNGKMEPVLRDTARATISGVTGGDPLVPLNFFLYNQEIGGENHIIPDQLVLEALANPHDQSFDRLAMSALNFSRVGTWRGARPWQAYPAPWARRFAVEEVWDGRVWDPNRITTERIEAFMQGNMIYGGATPHKFATNLYFLYDRSSLIGLTSSEREDWWASALFLFLDRCMMDGEIGMGMSASDILEFVQDEDFWALTAANPTLAPYAALPIVEEYLDLGGLERLTNASKGTPSPSPSATSSGSFAPSKSASKPKKPEGMSLTQVQRVYAQAQKQVRNRKHASWVKATYENKCAICGIALVVDDRGTTYSEAGHVQPIGDPFKGPDHLTNILPFCPNHHKAFDLGGVWIDPNGGTPIVRSATNHKHFDRRKLDTIEEHGFDVSFAEWHAKYFGHL</sequence>
<name>A0ABX2PJ86_9RHOB</name>
<dbReference type="EMBL" id="JABCJD010000022">
    <property type="protein sequence ID" value="NVO29544.1"/>
    <property type="molecule type" value="Genomic_DNA"/>
</dbReference>
<organism evidence="3 4">
    <name type="scientific">Donghicola mangrovi</name>
    <dbReference type="NCBI Taxonomy" id="2729614"/>
    <lineage>
        <taxon>Bacteria</taxon>
        <taxon>Pseudomonadati</taxon>
        <taxon>Pseudomonadota</taxon>
        <taxon>Alphaproteobacteria</taxon>
        <taxon>Rhodobacterales</taxon>
        <taxon>Roseobacteraceae</taxon>
        <taxon>Donghicola</taxon>
    </lineage>
</organism>
<evidence type="ECO:0000256" key="1">
    <source>
        <dbReference type="SAM" id="MobiDB-lite"/>
    </source>
</evidence>
<dbReference type="Pfam" id="PF13391">
    <property type="entry name" value="HNH_2"/>
    <property type="match status" value="1"/>
</dbReference>
<protein>
    <recommendedName>
        <fullName evidence="2">HNH nuclease domain-containing protein</fullName>
    </recommendedName>
</protein>
<gene>
    <name evidence="3" type="ORF">HJ526_19190</name>
</gene>